<dbReference type="EMBL" id="BPLR01012048">
    <property type="protein sequence ID" value="GIY50930.1"/>
    <property type="molecule type" value="Genomic_DNA"/>
</dbReference>
<organism evidence="1 2">
    <name type="scientific">Caerostris extrusa</name>
    <name type="common">Bark spider</name>
    <name type="synonym">Caerostris bankana</name>
    <dbReference type="NCBI Taxonomy" id="172846"/>
    <lineage>
        <taxon>Eukaryota</taxon>
        <taxon>Metazoa</taxon>
        <taxon>Ecdysozoa</taxon>
        <taxon>Arthropoda</taxon>
        <taxon>Chelicerata</taxon>
        <taxon>Arachnida</taxon>
        <taxon>Araneae</taxon>
        <taxon>Araneomorphae</taxon>
        <taxon>Entelegynae</taxon>
        <taxon>Araneoidea</taxon>
        <taxon>Araneidae</taxon>
        <taxon>Caerostris</taxon>
    </lineage>
</organism>
<evidence type="ECO:0000313" key="1">
    <source>
        <dbReference type="EMBL" id="GIY50930.1"/>
    </source>
</evidence>
<name>A0AAV4TZN5_CAEEX</name>
<sequence length="109" mass="12453">MIRMPPCQRALLALPSDCQLNGQEFISVRKQSNGTICDEVSTQTVFFTIADEKMRKIHENHSRGHFICGIEFYSDSQDPIGQSALKEGKLRPVKITRRCFLCVRENVTH</sequence>
<protein>
    <submittedName>
        <fullName evidence="1">Uncharacterized protein</fullName>
    </submittedName>
</protein>
<gene>
    <name evidence="1" type="ORF">CEXT_28621</name>
</gene>
<proteinExistence type="predicted"/>
<comment type="caution">
    <text evidence="1">The sequence shown here is derived from an EMBL/GenBank/DDBJ whole genome shotgun (WGS) entry which is preliminary data.</text>
</comment>
<reference evidence="1 2" key="1">
    <citation type="submission" date="2021-06" db="EMBL/GenBank/DDBJ databases">
        <title>Caerostris extrusa draft genome.</title>
        <authorList>
            <person name="Kono N."/>
            <person name="Arakawa K."/>
        </authorList>
    </citation>
    <scope>NUCLEOTIDE SEQUENCE [LARGE SCALE GENOMIC DNA]</scope>
</reference>
<evidence type="ECO:0000313" key="2">
    <source>
        <dbReference type="Proteomes" id="UP001054945"/>
    </source>
</evidence>
<dbReference type="AlphaFoldDB" id="A0AAV4TZN5"/>
<keyword evidence="2" id="KW-1185">Reference proteome</keyword>
<accession>A0AAV4TZN5</accession>
<dbReference type="Proteomes" id="UP001054945">
    <property type="component" value="Unassembled WGS sequence"/>
</dbReference>